<organism evidence="2 3">
    <name type="scientific">Perkinsus olseni</name>
    <name type="common">Perkinsus atlanticus</name>
    <dbReference type="NCBI Taxonomy" id="32597"/>
    <lineage>
        <taxon>Eukaryota</taxon>
        <taxon>Sar</taxon>
        <taxon>Alveolata</taxon>
        <taxon>Perkinsozoa</taxon>
        <taxon>Perkinsea</taxon>
        <taxon>Perkinsida</taxon>
        <taxon>Perkinsidae</taxon>
        <taxon>Perkinsus</taxon>
    </lineage>
</organism>
<dbReference type="EMBL" id="JABANN010000690">
    <property type="protein sequence ID" value="KAF4654811.1"/>
    <property type="molecule type" value="Genomic_DNA"/>
</dbReference>
<feature type="region of interest" description="Disordered" evidence="1">
    <location>
        <begin position="31"/>
        <end position="76"/>
    </location>
</feature>
<dbReference type="AlphaFoldDB" id="A0A7J6L6K5"/>
<accession>A0A7J6L6K5</accession>
<feature type="compositionally biased region" description="Basic and acidic residues" evidence="1">
    <location>
        <begin position="53"/>
        <end position="62"/>
    </location>
</feature>
<evidence type="ECO:0000313" key="3">
    <source>
        <dbReference type="Proteomes" id="UP000572268"/>
    </source>
</evidence>
<evidence type="ECO:0000256" key="1">
    <source>
        <dbReference type="SAM" id="MobiDB-lite"/>
    </source>
</evidence>
<dbReference type="Proteomes" id="UP000572268">
    <property type="component" value="Unassembled WGS sequence"/>
</dbReference>
<proteinExistence type="predicted"/>
<evidence type="ECO:0000313" key="2">
    <source>
        <dbReference type="EMBL" id="KAF4654811.1"/>
    </source>
</evidence>
<reference evidence="2 3" key="1">
    <citation type="submission" date="2020-04" db="EMBL/GenBank/DDBJ databases">
        <title>Perkinsus olseni comparative genomics.</title>
        <authorList>
            <person name="Bogema D.R."/>
        </authorList>
    </citation>
    <scope>NUCLEOTIDE SEQUENCE [LARGE SCALE GENOMIC DNA]</scope>
    <source>
        <strain evidence="2">ATCC PRA-31</strain>
    </source>
</reference>
<name>A0A7J6L6K5_PEROL</name>
<gene>
    <name evidence="2" type="ORF">FOL46_008537</name>
</gene>
<feature type="region of interest" description="Disordered" evidence="1">
    <location>
        <begin position="98"/>
        <end position="138"/>
    </location>
</feature>
<sequence>LKASVQQVPIDHEEIQTHIHLVDSITAEATERARHRSRMQRRRCPYESEGIEGQERNEDSEGHVPSITDDNGARIRMMRQRSYAATIQRRRRRRRLAAAAVKQPKQCIQPGDSTRYHDIRPPATSAASSPPGPLHRRPLVISNSNAIASTRKRTIARIREYRRKRSPSLITGLNSEAAPSGPDPSVERRLAAVRNANEYISSGVHRELAIKRHVTRRREGGQNTGERIMGKKSEGPTNEGCLITYMIPAEKANNNRYVSVVRAKISTLSRFTKGIFSNCRNSSSSVENVDDGNRALPPILHHVNK</sequence>
<comment type="caution">
    <text evidence="2">The sequence shown here is derived from an EMBL/GenBank/DDBJ whole genome shotgun (WGS) entry which is preliminary data.</text>
</comment>
<feature type="compositionally biased region" description="Basic residues" evidence="1">
    <location>
        <begin position="33"/>
        <end position="43"/>
    </location>
</feature>
<feature type="region of interest" description="Disordered" evidence="1">
    <location>
        <begin position="211"/>
        <end position="235"/>
    </location>
</feature>
<feature type="non-terminal residue" evidence="2">
    <location>
        <position position="305"/>
    </location>
</feature>
<protein>
    <submittedName>
        <fullName evidence="2">Uncharacterized protein</fullName>
    </submittedName>
</protein>